<dbReference type="InterPro" id="IPR013149">
    <property type="entry name" value="ADH-like_C"/>
</dbReference>
<comment type="similarity">
    <text evidence="4">Belongs to the zinc-containing alcohol dehydrogenase family.</text>
</comment>
<dbReference type="Gene3D" id="3.90.180.10">
    <property type="entry name" value="Medium-chain alcohol dehydrogenases, catalytic domain"/>
    <property type="match status" value="1"/>
</dbReference>
<dbReference type="EMBL" id="AGYR01000024">
    <property type="protein sequence ID" value="ENZ15179.1"/>
    <property type="molecule type" value="Genomic_DNA"/>
</dbReference>
<dbReference type="Proteomes" id="UP000013085">
    <property type="component" value="Unassembled WGS sequence"/>
</dbReference>
<keyword evidence="3" id="KW-0560">Oxidoreductase</keyword>
<keyword evidence="2 4" id="KW-0862">Zinc</keyword>
<accession>A0A0E2HB58</accession>
<dbReference type="InterPro" id="IPR020843">
    <property type="entry name" value="ER"/>
</dbReference>
<dbReference type="AlphaFoldDB" id="A0A0E2HB58"/>
<evidence type="ECO:0000313" key="7">
    <source>
        <dbReference type="Proteomes" id="UP000013085"/>
    </source>
</evidence>
<dbReference type="Pfam" id="PF08240">
    <property type="entry name" value="ADH_N"/>
    <property type="match status" value="1"/>
</dbReference>
<dbReference type="InterPro" id="IPR011032">
    <property type="entry name" value="GroES-like_sf"/>
</dbReference>
<dbReference type="SUPFAM" id="SSF51735">
    <property type="entry name" value="NAD(P)-binding Rossmann-fold domains"/>
    <property type="match status" value="1"/>
</dbReference>
<dbReference type="InterPro" id="IPR050129">
    <property type="entry name" value="Zn_alcohol_dh"/>
</dbReference>
<keyword evidence="1 4" id="KW-0479">Metal-binding</keyword>
<dbReference type="SMART" id="SM00829">
    <property type="entry name" value="PKS_ER"/>
    <property type="match status" value="1"/>
</dbReference>
<dbReference type="RefSeq" id="WP_002595751.1">
    <property type="nucleotide sequence ID" value="NZ_KB851020.1"/>
</dbReference>
<evidence type="ECO:0000256" key="4">
    <source>
        <dbReference type="RuleBase" id="RU361277"/>
    </source>
</evidence>
<dbReference type="GO" id="GO:0016491">
    <property type="term" value="F:oxidoreductase activity"/>
    <property type="evidence" value="ECO:0007669"/>
    <property type="project" value="UniProtKB-KW"/>
</dbReference>
<evidence type="ECO:0000256" key="2">
    <source>
        <dbReference type="ARBA" id="ARBA00022833"/>
    </source>
</evidence>
<dbReference type="PANTHER" id="PTHR43401:SF2">
    <property type="entry name" value="L-THREONINE 3-DEHYDROGENASE"/>
    <property type="match status" value="1"/>
</dbReference>
<comment type="caution">
    <text evidence="6">The sequence shown here is derived from an EMBL/GenBank/DDBJ whole genome shotgun (WGS) entry which is preliminary data.</text>
</comment>
<dbReference type="InterPro" id="IPR002328">
    <property type="entry name" value="ADH_Zn_CS"/>
</dbReference>
<dbReference type="Pfam" id="PF00107">
    <property type="entry name" value="ADH_zinc_N"/>
    <property type="match status" value="1"/>
</dbReference>
<sequence>MKAFMIEDTRFAGFIEVEEPQICSPTAVKVQVESVGICGTDIKIYEGHHSQSMGQKRIPGHEFAGVVTEIGEQVKGLKKGDRVVHEPISYCGQCYACLKGEGNVCAQVKVTGCNMSGGLEEYFVSDERQWHRIPDWISWNEAALIEPYTIAAQVCARAELAPEDTLLIYGAGPIGLMLADTAVHMGAMVMISEISDGRLRMAREIGIPYVIDSTRDNLRERVMELTGGYGPNIIADCAGIVQLDEEAIDMLSPCGRFVPVAAVPFMFDGYKAMRKQLKIVASRLQMHQFAPVISNFRQYQEHADRIITDVFDFKDTKKAFALAGQRRSETGKIVLRFNKYMD</sequence>
<organism evidence="6 7">
    <name type="scientific">[Clostridium] clostridioforme 90A8</name>
    <dbReference type="NCBI Taxonomy" id="999408"/>
    <lineage>
        <taxon>Bacteria</taxon>
        <taxon>Bacillati</taxon>
        <taxon>Bacillota</taxon>
        <taxon>Clostridia</taxon>
        <taxon>Lachnospirales</taxon>
        <taxon>Lachnospiraceae</taxon>
        <taxon>Enterocloster</taxon>
    </lineage>
</organism>
<evidence type="ECO:0000256" key="3">
    <source>
        <dbReference type="ARBA" id="ARBA00023002"/>
    </source>
</evidence>
<protein>
    <recommendedName>
        <fullName evidence="5">Enoyl reductase (ER) domain-containing protein</fullName>
    </recommendedName>
</protein>
<dbReference type="PANTHER" id="PTHR43401">
    <property type="entry name" value="L-THREONINE 3-DEHYDROGENASE"/>
    <property type="match status" value="1"/>
</dbReference>
<gene>
    <name evidence="6" type="ORF">HMPREF1090_02325</name>
</gene>
<dbReference type="HOGENOM" id="CLU_026673_11_0_9"/>
<name>A0A0E2HB58_9FIRM</name>
<comment type="cofactor">
    <cofactor evidence="4">
        <name>Zn(2+)</name>
        <dbReference type="ChEBI" id="CHEBI:29105"/>
    </cofactor>
</comment>
<dbReference type="PROSITE" id="PS00059">
    <property type="entry name" value="ADH_ZINC"/>
    <property type="match status" value="1"/>
</dbReference>
<evidence type="ECO:0000259" key="5">
    <source>
        <dbReference type="SMART" id="SM00829"/>
    </source>
</evidence>
<feature type="domain" description="Enoyl reductase (ER)" evidence="5">
    <location>
        <begin position="13"/>
        <end position="335"/>
    </location>
</feature>
<dbReference type="InterPro" id="IPR013154">
    <property type="entry name" value="ADH-like_N"/>
</dbReference>
<dbReference type="PATRIC" id="fig|999408.3.peg.2498"/>
<dbReference type="SUPFAM" id="SSF50129">
    <property type="entry name" value="GroES-like"/>
    <property type="match status" value="1"/>
</dbReference>
<evidence type="ECO:0000256" key="1">
    <source>
        <dbReference type="ARBA" id="ARBA00022723"/>
    </source>
</evidence>
<dbReference type="Gene3D" id="3.40.50.720">
    <property type="entry name" value="NAD(P)-binding Rossmann-like Domain"/>
    <property type="match status" value="1"/>
</dbReference>
<proteinExistence type="inferred from homology"/>
<reference evidence="6 7" key="1">
    <citation type="submission" date="2013-01" db="EMBL/GenBank/DDBJ databases">
        <title>The Genome Sequence of Clostridium clostridioforme 90A8.</title>
        <authorList>
            <consortium name="The Broad Institute Genome Sequencing Platform"/>
            <person name="Earl A."/>
            <person name="Ward D."/>
            <person name="Feldgarden M."/>
            <person name="Gevers D."/>
            <person name="Courvalin P."/>
            <person name="Lambert T."/>
            <person name="Walker B."/>
            <person name="Young S.K."/>
            <person name="Zeng Q."/>
            <person name="Gargeya S."/>
            <person name="Fitzgerald M."/>
            <person name="Haas B."/>
            <person name="Abouelleil A."/>
            <person name="Alvarado L."/>
            <person name="Arachchi H.M."/>
            <person name="Berlin A.M."/>
            <person name="Chapman S.B."/>
            <person name="Dewar J."/>
            <person name="Goldberg J."/>
            <person name="Griggs A."/>
            <person name="Gujja S."/>
            <person name="Hansen M."/>
            <person name="Howarth C."/>
            <person name="Imamovic A."/>
            <person name="Larimer J."/>
            <person name="McCowan C."/>
            <person name="Murphy C."/>
            <person name="Neiman D."/>
            <person name="Pearson M."/>
            <person name="Priest M."/>
            <person name="Roberts A."/>
            <person name="Saif S."/>
            <person name="Shea T."/>
            <person name="Sisk P."/>
            <person name="Sykes S."/>
            <person name="Wortman J."/>
            <person name="Nusbaum C."/>
            <person name="Birren B."/>
        </authorList>
    </citation>
    <scope>NUCLEOTIDE SEQUENCE [LARGE SCALE GENOMIC DNA]</scope>
    <source>
        <strain evidence="6 7">90A8</strain>
    </source>
</reference>
<evidence type="ECO:0000313" key="6">
    <source>
        <dbReference type="EMBL" id="ENZ15179.1"/>
    </source>
</evidence>
<dbReference type="InterPro" id="IPR036291">
    <property type="entry name" value="NAD(P)-bd_dom_sf"/>
</dbReference>
<dbReference type="GO" id="GO:0008270">
    <property type="term" value="F:zinc ion binding"/>
    <property type="evidence" value="ECO:0007669"/>
    <property type="project" value="InterPro"/>
</dbReference>